<dbReference type="PANTHER" id="PTHR10928:SF2">
    <property type="entry name" value="SUPPRESSOR OF FUSED HOMOLOG"/>
    <property type="match status" value="1"/>
</dbReference>
<dbReference type="GO" id="GO:0005634">
    <property type="term" value="C:nucleus"/>
    <property type="evidence" value="ECO:0007669"/>
    <property type="project" value="UniProtKB-SubCell"/>
</dbReference>
<dbReference type="SUPFAM" id="SSF103359">
    <property type="entry name" value="Suppressor of Fused, N-terminal domain"/>
    <property type="match status" value="2"/>
</dbReference>
<accession>A0AAD9KQ88</accession>
<dbReference type="Gene3D" id="3.30.1360.230">
    <property type="entry name" value="Sufu, C-terminal domain"/>
    <property type="match status" value="1"/>
</dbReference>
<proteinExistence type="inferred from homology"/>
<comment type="caution">
    <text evidence="5">The sequence shown here is derived from an EMBL/GenBank/DDBJ whole genome shotgun (WGS) entry which is preliminary data.</text>
</comment>
<feature type="compositionally biased region" description="Basic and acidic residues" evidence="2">
    <location>
        <begin position="365"/>
        <end position="379"/>
    </location>
</feature>
<reference evidence="5" key="1">
    <citation type="journal article" date="2023" name="Mol. Biol. Evol.">
        <title>Third-Generation Sequencing Reveals the Adaptive Role of the Epigenome in Three Deep-Sea Polychaetes.</title>
        <authorList>
            <person name="Perez M."/>
            <person name="Aroh O."/>
            <person name="Sun Y."/>
            <person name="Lan Y."/>
            <person name="Juniper S.K."/>
            <person name="Young C.R."/>
            <person name="Angers B."/>
            <person name="Qian P.Y."/>
        </authorList>
    </citation>
    <scope>NUCLEOTIDE SEQUENCE</scope>
    <source>
        <strain evidence="5">R07B-5</strain>
    </source>
</reference>
<feature type="domain" description="Suppressor of fused-like" evidence="3">
    <location>
        <begin position="89"/>
        <end position="265"/>
    </location>
</feature>
<dbReference type="EMBL" id="JAODUO010000723">
    <property type="protein sequence ID" value="KAK2175561.1"/>
    <property type="molecule type" value="Genomic_DNA"/>
</dbReference>
<dbReference type="Pfam" id="PF12470">
    <property type="entry name" value="SUFU_C"/>
    <property type="match status" value="1"/>
</dbReference>
<evidence type="ECO:0000313" key="6">
    <source>
        <dbReference type="Proteomes" id="UP001209878"/>
    </source>
</evidence>
<dbReference type="InterPro" id="IPR020941">
    <property type="entry name" value="SUFU-like_domain"/>
</dbReference>
<gene>
    <name evidence="5" type="ORF">NP493_726g01043</name>
</gene>
<comment type="subcellular location">
    <subcellularLocation>
        <location evidence="1">Cytoplasm</location>
    </subcellularLocation>
    <subcellularLocation>
        <location evidence="1">Nucleus</location>
    </subcellularLocation>
</comment>
<comment type="similarity">
    <text evidence="1">Belongs to the SUFU family.</text>
</comment>
<feature type="domain" description="Suppressor of fused C-terminal" evidence="4">
    <location>
        <begin position="279"/>
        <end position="513"/>
    </location>
</feature>
<keyword evidence="6" id="KW-1185">Reference proteome</keyword>
<evidence type="ECO:0000259" key="4">
    <source>
        <dbReference type="Pfam" id="PF12470"/>
    </source>
</evidence>
<dbReference type="PANTHER" id="PTHR10928">
    <property type="entry name" value="SUPPRESSOR OF FUSED"/>
    <property type="match status" value="1"/>
</dbReference>
<feature type="region of interest" description="Disordered" evidence="2">
    <location>
        <begin position="360"/>
        <end position="393"/>
    </location>
</feature>
<dbReference type="Proteomes" id="UP001209878">
    <property type="component" value="Unassembled WGS sequence"/>
</dbReference>
<dbReference type="GO" id="GO:0005737">
    <property type="term" value="C:cytoplasm"/>
    <property type="evidence" value="ECO:0007669"/>
    <property type="project" value="UniProtKB-SubCell"/>
</dbReference>
<dbReference type="InterPro" id="IPR016591">
    <property type="entry name" value="Suppressor_of_fused_euk"/>
</dbReference>
<dbReference type="InterPro" id="IPR024314">
    <property type="entry name" value="SUFU_C"/>
</dbReference>
<dbReference type="Pfam" id="PF05076">
    <property type="entry name" value="SUFU"/>
    <property type="match status" value="1"/>
</dbReference>
<name>A0AAD9KQ88_RIDPI</name>
<dbReference type="PIRSF" id="PIRSF011844">
    <property type="entry name" value="Suppressor_of_fused_protein"/>
    <property type="match status" value="1"/>
</dbReference>
<evidence type="ECO:0000256" key="1">
    <source>
        <dbReference type="PIRNR" id="PIRNR011844"/>
    </source>
</evidence>
<dbReference type="AlphaFoldDB" id="A0AAD9KQ88"/>
<dbReference type="InterPro" id="IPR038489">
    <property type="entry name" value="SUFU_C_sf"/>
</dbReference>
<evidence type="ECO:0000313" key="5">
    <source>
        <dbReference type="EMBL" id="KAK2175561.1"/>
    </source>
</evidence>
<keyword evidence="1" id="KW-0963">Cytoplasm</keyword>
<evidence type="ECO:0000259" key="3">
    <source>
        <dbReference type="Pfam" id="PF05076"/>
    </source>
</evidence>
<organism evidence="5 6">
    <name type="scientific">Ridgeia piscesae</name>
    <name type="common">Tubeworm</name>
    <dbReference type="NCBI Taxonomy" id="27915"/>
    <lineage>
        <taxon>Eukaryota</taxon>
        <taxon>Metazoa</taxon>
        <taxon>Spiralia</taxon>
        <taxon>Lophotrochozoa</taxon>
        <taxon>Annelida</taxon>
        <taxon>Polychaeta</taxon>
        <taxon>Sedentaria</taxon>
        <taxon>Canalipalpata</taxon>
        <taxon>Sabellida</taxon>
        <taxon>Siboglinidae</taxon>
        <taxon>Ridgeia</taxon>
    </lineage>
</organism>
<evidence type="ECO:0000256" key="2">
    <source>
        <dbReference type="SAM" id="MobiDB-lite"/>
    </source>
</evidence>
<keyword evidence="1" id="KW-0539">Nucleus</keyword>
<protein>
    <recommendedName>
        <fullName evidence="1">Suppressor of fused homolog</fullName>
    </recommendedName>
</protein>
<sequence>MGDESFMAQNYPVPVTPPGLQAIYTACRRLYPSQPNPLQVTALVKYCGTGQQLFPGLGKIMGEMRRGKDLRTVLGRRASPWEEEKRLGGPDPLDYISMYSNPGAPERGIPPHWHYVSFGLSDLHGDERVHGFTGQHSASGYGFELTFRLRHEPGETAPPTWPAALMQALARYVFKSENSLCVGDHVPWHSSLDGSESRIQHMLMTDDVQLQPISTPFGSVNFVQIVGVCSEELKAAQHWNGTGILDLLKTIPVAGGPWLITDMRRGETIFETEPQLQDEVERGIEEEGSNLSGVTSRCSWEQYSVSRSNSDDSIQDGHQVALRGCTGGNLGSDRAPLTPFDAEQIKATLQKGLSKFNPLPPIKVEPLDKYPNESSRDSPRVYSRPDSMCSLSSSDPPIELLRSKTYKSVHLQFNLEAASLLPLALRGRLKHGRHFTFKSVLDDSAITLVSSNVIGSIVNEQHPYAAHGSWLQVLLPDDFIDHLHHDLSQLSDVEHLDLPKNYHWVDRGLVITVLPDEL</sequence>
<dbReference type="InterPro" id="IPR007768">
    <property type="entry name" value="Suppressor_of_fused"/>
</dbReference>
<dbReference type="InterPro" id="IPR037181">
    <property type="entry name" value="SUFU_N"/>
</dbReference>